<evidence type="ECO:0000256" key="1">
    <source>
        <dbReference type="ARBA" id="ARBA00023015"/>
    </source>
</evidence>
<evidence type="ECO:0000313" key="6">
    <source>
        <dbReference type="EMBL" id="NKY01205.1"/>
    </source>
</evidence>
<dbReference type="GO" id="GO:0000976">
    <property type="term" value="F:transcription cis-regulatory region binding"/>
    <property type="evidence" value="ECO:0007669"/>
    <property type="project" value="TreeGrafter"/>
</dbReference>
<dbReference type="InterPro" id="IPR050109">
    <property type="entry name" value="HTH-type_TetR-like_transc_reg"/>
</dbReference>
<evidence type="ECO:0000313" key="7">
    <source>
        <dbReference type="Proteomes" id="UP000563898"/>
    </source>
</evidence>
<dbReference type="AlphaFoldDB" id="A0A846WHH8"/>
<keyword evidence="1" id="KW-0805">Transcription regulation</keyword>
<dbReference type="InterPro" id="IPR009057">
    <property type="entry name" value="Homeodomain-like_sf"/>
</dbReference>
<evidence type="ECO:0000256" key="2">
    <source>
        <dbReference type="ARBA" id="ARBA00023125"/>
    </source>
</evidence>
<evidence type="ECO:0000259" key="5">
    <source>
        <dbReference type="PROSITE" id="PS50977"/>
    </source>
</evidence>
<keyword evidence="2 4" id="KW-0238">DNA-binding</keyword>
<evidence type="ECO:0000256" key="3">
    <source>
        <dbReference type="ARBA" id="ARBA00023163"/>
    </source>
</evidence>
<proteinExistence type="predicted"/>
<feature type="DNA-binding region" description="H-T-H motif" evidence="4">
    <location>
        <begin position="37"/>
        <end position="56"/>
    </location>
</feature>
<dbReference type="PANTHER" id="PTHR30055:SF234">
    <property type="entry name" value="HTH-TYPE TRANSCRIPTIONAL REGULATOR BETI"/>
    <property type="match status" value="1"/>
</dbReference>
<dbReference type="Pfam" id="PF00440">
    <property type="entry name" value="TetR_N"/>
    <property type="match status" value="1"/>
</dbReference>
<gene>
    <name evidence="6" type="ORF">HGA05_06435</name>
</gene>
<dbReference type="PANTHER" id="PTHR30055">
    <property type="entry name" value="HTH-TYPE TRANSCRIPTIONAL REGULATOR RUTR"/>
    <property type="match status" value="1"/>
</dbReference>
<dbReference type="Proteomes" id="UP000563898">
    <property type="component" value="Unassembled WGS sequence"/>
</dbReference>
<dbReference type="PROSITE" id="PS50977">
    <property type="entry name" value="HTH_TETR_2"/>
    <property type="match status" value="1"/>
</dbReference>
<dbReference type="Gene3D" id="1.10.357.10">
    <property type="entry name" value="Tetracycline Repressor, domain 2"/>
    <property type="match status" value="1"/>
</dbReference>
<protein>
    <submittedName>
        <fullName evidence="6">TetR/AcrR family transcriptional regulator</fullName>
    </submittedName>
</protein>
<organism evidence="6 7">
    <name type="scientific">Gordonia polyisoprenivorans</name>
    <dbReference type="NCBI Taxonomy" id="84595"/>
    <lineage>
        <taxon>Bacteria</taxon>
        <taxon>Bacillati</taxon>
        <taxon>Actinomycetota</taxon>
        <taxon>Actinomycetes</taxon>
        <taxon>Mycobacteriales</taxon>
        <taxon>Gordoniaceae</taxon>
        <taxon>Gordonia</taxon>
    </lineage>
</organism>
<keyword evidence="3" id="KW-0804">Transcription</keyword>
<dbReference type="GO" id="GO:0003700">
    <property type="term" value="F:DNA-binding transcription factor activity"/>
    <property type="evidence" value="ECO:0007669"/>
    <property type="project" value="TreeGrafter"/>
</dbReference>
<dbReference type="InterPro" id="IPR001647">
    <property type="entry name" value="HTH_TetR"/>
</dbReference>
<dbReference type="RefSeq" id="WP_006367514.1">
    <property type="nucleotide sequence ID" value="NZ_CP116236.1"/>
</dbReference>
<sequence>MTSLLDEPRDRRRRRTRAAILDAAAELFAQNGFRATSVDGIAERADIALTTLYGNFGDGKAQVYAVLAVRMAHVHDERMRAVLADRIGSSAAQAALEEYVRFHRDEPLAFRLLGLSDVDESAAPAVAVARTEIADRLRAVVEMVIDAIDGRPGGGAARRSPARRTRIRRAVVIAWAGLNGLLALGGRGLVEESEAGDLIDEAVRLYLARIDEVLDA</sequence>
<dbReference type="SUPFAM" id="SSF46689">
    <property type="entry name" value="Homeodomain-like"/>
    <property type="match status" value="1"/>
</dbReference>
<dbReference type="PRINTS" id="PR00455">
    <property type="entry name" value="HTHTETR"/>
</dbReference>
<feature type="domain" description="HTH tetR-type" evidence="5">
    <location>
        <begin position="14"/>
        <end position="74"/>
    </location>
</feature>
<comment type="caution">
    <text evidence="6">The sequence shown here is derived from an EMBL/GenBank/DDBJ whole genome shotgun (WGS) entry which is preliminary data.</text>
</comment>
<reference evidence="6 7" key="1">
    <citation type="submission" date="2020-04" db="EMBL/GenBank/DDBJ databases">
        <title>MicrobeNet Type strains.</title>
        <authorList>
            <person name="Nicholson A.C."/>
        </authorList>
    </citation>
    <scope>NUCLEOTIDE SEQUENCE [LARGE SCALE GENOMIC DNA]</scope>
    <source>
        <strain evidence="6 7">ATCC BAA-14</strain>
    </source>
</reference>
<dbReference type="Gene3D" id="1.10.10.60">
    <property type="entry name" value="Homeodomain-like"/>
    <property type="match status" value="1"/>
</dbReference>
<name>A0A846WHH8_9ACTN</name>
<evidence type="ECO:0000256" key="4">
    <source>
        <dbReference type="PROSITE-ProRule" id="PRU00335"/>
    </source>
</evidence>
<accession>A0A846WHH8</accession>
<dbReference type="EMBL" id="JAAXPC010000003">
    <property type="protein sequence ID" value="NKY01205.1"/>
    <property type="molecule type" value="Genomic_DNA"/>
</dbReference>